<protein>
    <submittedName>
        <fullName evidence="9">Cobalt/nickel transport protein</fullName>
    </submittedName>
</protein>
<evidence type="ECO:0000313" key="10">
    <source>
        <dbReference type="Proteomes" id="UP000189933"/>
    </source>
</evidence>
<dbReference type="GO" id="GO:0005886">
    <property type="term" value="C:plasma membrane"/>
    <property type="evidence" value="ECO:0007669"/>
    <property type="project" value="UniProtKB-SubCell"/>
</dbReference>
<evidence type="ECO:0000256" key="3">
    <source>
        <dbReference type="ARBA" id="ARBA00022692"/>
    </source>
</evidence>
<keyword evidence="4 6" id="KW-1133">Transmembrane helix</keyword>
<name>A0A1T4RB24_9FIRM</name>
<evidence type="ECO:0000256" key="2">
    <source>
        <dbReference type="ARBA" id="ARBA00022475"/>
    </source>
</evidence>
<keyword evidence="2" id="KW-1003">Cell membrane</keyword>
<keyword evidence="7" id="KW-0732">Signal</keyword>
<feature type="domain" description="PDGLE" evidence="8">
    <location>
        <begin position="7"/>
        <end position="91"/>
    </location>
</feature>
<keyword evidence="10" id="KW-1185">Reference proteome</keyword>
<keyword evidence="3 6" id="KW-0812">Transmembrane</keyword>
<dbReference type="EMBL" id="FUXM01000027">
    <property type="protein sequence ID" value="SKA13173.1"/>
    <property type="molecule type" value="Genomic_DNA"/>
</dbReference>
<accession>A0A1T4RB24</accession>
<dbReference type="Proteomes" id="UP000189933">
    <property type="component" value="Unassembled WGS sequence"/>
</dbReference>
<evidence type="ECO:0000259" key="8">
    <source>
        <dbReference type="Pfam" id="PF13190"/>
    </source>
</evidence>
<proteinExistence type="predicted"/>
<dbReference type="Pfam" id="PF13190">
    <property type="entry name" value="PDGLE"/>
    <property type="match status" value="1"/>
</dbReference>
<feature type="signal peptide" evidence="7">
    <location>
        <begin position="1"/>
        <end position="26"/>
    </location>
</feature>
<evidence type="ECO:0000313" key="9">
    <source>
        <dbReference type="EMBL" id="SKA13173.1"/>
    </source>
</evidence>
<sequence length="99" mass="10350">MGSMKGKILSGLGLALAIAAFLSPFASSSPDGLERVAEDHGFLEKGTSLFSSPIPDYLFPGIQNEKIATAVAGIVGTCLVFIFMYAVGKLLIGGKERRS</sequence>
<evidence type="ECO:0000256" key="7">
    <source>
        <dbReference type="SAM" id="SignalP"/>
    </source>
</evidence>
<dbReference type="InterPro" id="IPR025937">
    <property type="entry name" value="PDGLE_dom"/>
</dbReference>
<keyword evidence="5 6" id="KW-0472">Membrane</keyword>
<comment type="subcellular location">
    <subcellularLocation>
        <location evidence="1">Cell membrane</location>
    </subcellularLocation>
</comment>
<evidence type="ECO:0000256" key="6">
    <source>
        <dbReference type="SAM" id="Phobius"/>
    </source>
</evidence>
<evidence type="ECO:0000256" key="4">
    <source>
        <dbReference type="ARBA" id="ARBA00022989"/>
    </source>
</evidence>
<evidence type="ECO:0000256" key="5">
    <source>
        <dbReference type="ARBA" id="ARBA00023136"/>
    </source>
</evidence>
<feature type="chain" id="PRO_5038728335" evidence="7">
    <location>
        <begin position="27"/>
        <end position="99"/>
    </location>
</feature>
<evidence type="ECO:0000256" key="1">
    <source>
        <dbReference type="ARBA" id="ARBA00004236"/>
    </source>
</evidence>
<reference evidence="10" key="1">
    <citation type="submission" date="2017-02" db="EMBL/GenBank/DDBJ databases">
        <authorList>
            <person name="Varghese N."/>
            <person name="Submissions S."/>
        </authorList>
    </citation>
    <scope>NUCLEOTIDE SEQUENCE [LARGE SCALE GENOMIC DNA]</scope>
    <source>
        <strain evidence="10">DSM 16521</strain>
    </source>
</reference>
<gene>
    <name evidence="9" type="ORF">SAMN02745885_02022</name>
</gene>
<organism evidence="9 10">
    <name type="scientific">Carboxydocella sporoproducens DSM 16521</name>
    <dbReference type="NCBI Taxonomy" id="1121270"/>
    <lineage>
        <taxon>Bacteria</taxon>
        <taxon>Bacillati</taxon>
        <taxon>Bacillota</taxon>
        <taxon>Clostridia</taxon>
        <taxon>Eubacteriales</taxon>
        <taxon>Clostridiales Family XVI. Incertae Sedis</taxon>
        <taxon>Carboxydocella</taxon>
    </lineage>
</organism>
<dbReference type="AlphaFoldDB" id="A0A1T4RB24"/>
<feature type="transmembrane region" description="Helical" evidence="6">
    <location>
        <begin position="67"/>
        <end position="92"/>
    </location>
</feature>